<keyword evidence="6" id="KW-0067">ATP-binding</keyword>
<dbReference type="SUPFAM" id="SSF82114">
    <property type="entry name" value="Riboflavin kinase-like"/>
    <property type="match status" value="1"/>
</dbReference>
<dbReference type="PANTHER" id="PTHR22749:SF6">
    <property type="entry name" value="RIBOFLAVIN KINASE"/>
    <property type="match status" value="1"/>
</dbReference>
<protein>
    <recommendedName>
        <fullName evidence="1">riboflavin kinase</fullName>
        <ecNumber evidence="1">2.7.1.26</ecNumber>
    </recommendedName>
</protein>
<dbReference type="GO" id="GO:0009231">
    <property type="term" value="P:riboflavin biosynthetic process"/>
    <property type="evidence" value="ECO:0007669"/>
    <property type="project" value="InterPro"/>
</dbReference>
<dbReference type="GO" id="GO:0005524">
    <property type="term" value="F:ATP binding"/>
    <property type="evidence" value="ECO:0007669"/>
    <property type="project" value="UniProtKB-KW"/>
</dbReference>
<evidence type="ECO:0000256" key="3">
    <source>
        <dbReference type="ARBA" id="ARBA00022643"/>
    </source>
</evidence>
<dbReference type="Gene3D" id="2.40.30.30">
    <property type="entry name" value="Riboflavin kinase-like"/>
    <property type="match status" value="1"/>
</dbReference>
<dbReference type="Gene3D" id="3.40.50.620">
    <property type="entry name" value="HUPs"/>
    <property type="match status" value="1"/>
</dbReference>
<dbReference type="Pfam" id="PF01687">
    <property type="entry name" value="Flavokinase"/>
    <property type="match status" value="1"/>
</dbReference>
<dbReference type="GO" id="GO:0008531">
    <property type="term" value="F:riboflavin kinase activity"/>
    <property type="evidence" value="ECO:0007669"/>
    <property type="project" value="UniProtKB-EC"/>
</dbReference>
<evidence type="ECO:0000256" key="4">
    <source>
        <dbReference type="ARBA" id="ARBA00022679"/>
    </source>
</evidence>
<reference evidence="8" key="1">
    <citation type="submission" date="2019-08" db="EMBL/GenBank/DDBJ databases">
        <authorList>
            <person name="Kucharzyk K."/>
            <person name="Murdoch R.W."/>
            <person name="Higgins S."/>
            <person name="Loffler F."/>
        </authorList>
    </citation>
    <scope>NUCLEOTIDE SEQUENCE</scope>
</reference>
<keyword evidence="4" id="KW-0808">Transferase</keyword>
<dbReference type="AlphaFoldDB" id="A0A644YBA2"/>
<gene>
    <name evidence="8" type="primary">ribF_19</name>
    <name evidence="8" type="ORF">SDC9_70310</name>
</gene>
<dbReference type="UniPathway" id="UPA00277">
    <property type="reaction ID" value="UER00407"/>
</dbReference>
<dbReference type="GO" id="GO:0006747">
    <property type="term" value="P:FAD biosynthetic process"/>
    <property type="evidence" value="ECO:0007669"/>
    <property type="project" value="UniProtKB-UniPathway"/>
</dbReference>
<feature type="domain" description="Riboflavin kinase" evidence="7">
    <location>
        <begin position="104"/>
        <end position="226"/>
    </location>
</feature>
<organism evidence="8">
    <name type="scientific">bioreactor metagenome</name>
    <dbReference type="NCBI Taxonomy" id="1076179"/>
    <lineage>
        <taxon>unclassified sequences</taxon>
        <taxon>metagenomes</taxon>
        <taxon>ecological metagenomes</taxon>
    </lineage>
</organism>
<accession>A0A644YBA2</accession>
<dbReference type="SMART" id="SM00904">
    <property type="entry name" value="Flavokinase"/>
    <property type="match status" value="1"/>
</dbReference>
<dbReference type="SUPFAM" id="SSF52374">
    <property type="entry name" value="Nucleotidylyl transferase"/>
    <property type="match status" value="1"/>
</dbReference>
<evidence type="ECO:0000256" key="2">
    <source>
        <dbReference type="ARBA" id="ARBA00022630"/>
    </source>
</evidence>
<evidence type="ECO:0000313" key="8">
    <source>
        <dbReference type="EMBL" id="MPM23833.1"/>
    </source>
</evidence>
<keyword evidence="5" id="KW-0547">Nucleotide-binding</keyword>
<dbReference type="EC" id="2.7.1.26" evidence="1"/>
<proteinExistence type="predicted"/>
<comment type="caution">
    <text evidence="8">The sequence shown here is derived from an EMBL/GenBank/DDBJ whole genome shotgun (WGS) entry which is preliminary data.</text>
</comment>
<dbReference type="GO" id="GO:0009398">
    <property type="term" value="P:FMN biosynthetic process"/>
    <property type="evidence" value="ECO:0007669"/>
    <property type="project" value="TreeGrafter"/>
</dbReference>
<dbReference type="PANTHER" id="PTHR22749">
    <property type="entry name" value="RIBOFLAVIN KINASE/FMN ADENYLYLTRANSFERASE"/>
    <property type="match status" value="1"/>
</dbReference>
<dbReference type="InterPro" id="IPR015865">
    <property type="entry name" value="Riboflavin_kinase_bac/euk"/>
</dbReference>
<dbReference type="InterPro" id="IPR014729">
    <property type="entry name" value="Rossmann-like_a/b/a_fold"/>
</dbReference>
<keyword evidence="2" id="KW-0285">Flavoprotein</keyword>
<keyword evidence="3" id="KW-0288">FMN</keyword>
<name>A0A644YBA2_9ZZZZ</name>
<dbReference type="InterPro" id="IPR023465">
    <property type="entry name" value="Riboflavin_kinase_dom_sf"/>
</dbReference>
<evidence type="ECO:0000256" key="6">
    <source>
        <dbReference type="ARBA" id="ARBA00022840"/>
    </source>
</evidence>
<sequence length="230" mass="25210">MSIACGVFDGVHRGHQALLSQKPDVVYVLPSPSKLVLTTAEEKLALLAAYAGSTAHIEFVDQLSGHSSSEVLSVEPVLYDNLPISGERIRSALLAGRIEEAEAMLGYPYTLYGEVVYGRQLGRTVGMPTVNLKTADEKLLPAHGVYGTITIVDGIRYLGVTSIGPRPTVDNLPTVTIETFLLHFNRDLYGQHISLELKTFIRPITKFESLEAVRKKVDEDVLYVMGKNLL</sequence>
<dbReference type="InterPro" id="IPR023468">
    <property type="entry name" value="Riboflavin_kinase"/>
</dbReference>
<evidence type="ECO:0000256" key="5">
    <source>
        <dbReference type="ARBA" id="ARBA00022741"/>
    </source>
</evidence>
<evidence type="ECO:0000259" key="7">
    <source>
        <dbReference type="SMART" id="SM00904"/>
    </source>
</evidence>
<evidence type="ECO:0000256" key="1">
    <source>
        <dbReference type="ARBA" id="ARBA00012105"/>
    </source>
</evidence>
<dbReference type="EMBL" id="VSSQ01004124">
    <property type="protein sequence ID" value="MPM23833.1"/>
    <property type="molecule type" value="Genomic_DNA"/>
</dbReference>